<comment type="caution">
    <text evidence="6">The sequence shown here is derived from an EMBL/GenBank/DDBJ whole genome shotgun (WGS) entry which is preliminary data.</text>
</comment>
<protein>
    <recommendedName>
        <fullName evidence="8">Chalcone synthase</fullName>
    </recommendedName>
</protein>
<dbReference type="CDD" id="cd00831">
    <property type="entry name" value="CHS_like"/>
    <property type="match status" value="1"/>
</dbReference>
<dbReference type="Pfam" id="PF02797">
    <property type="entry name" value="Chal_sti_synt_C"/>
    <property type="match status" value="1"/>
</dbReference>
<gene>
    <name evidence="6" type="ORF">SLEP1_g55685</name>
</gene>
<evidence type="ECO:0000313" key="7">
    <source>
        <dbReference type="Proteomes" id="UP001054252"/>
    </source>
</evidence>
<accession>A0AAV5MH96</accession>
<dbReference type="PANTHER" id="PTHR11877">
    <property type="entry name" value="HYDROXYMETHYLGLUTARYL-COA SYNTHASE"/>
    <property type="match status" value="1"/>
</dbReference>
<reference evidence="6 7" key="1">
    <citation type="journal article" date="2021" name="Commun. Biol.">
        <title>The genome of Shorea leprosula (Dipterocarpaceae) highlights the ecological relevance of drought in aseasonal tropical rainforests.</title>
        <authorList>
            <person name="Ng K.K.S."/>
            <person name="Kobayashi M.J."/>
            <person name="Fawcett J.A."/>
            <person name="Hatakeyama M."/>
            <person name="Paape T."/>
            <person name="Ng C.H."/>
            <person name="Ang C.C."/>
            <person name="Tnah L.H."/>
            <person name="Lee C.T."/>
            <person name="Nishiyama T."/>
            <person name="Sese J."/>
            <person name="O'Brien M.J."/>
            <person name="Copetti D."/>
            <person name="Mohd Noor M.I."/>
            <person name="Ong R.C."/>
            <person name="Putra M."/>
            <person name="Sireger I.Z."/>
            <person name="Indrioko S."/>
            <person name="Kosugi Y."/>
            <person name="Izuno A."/>
            <person name="Isagi Y."/>
            <person name="Lee S.L."/>
            <person name="Shimizu K.K."/>
        </authorList>
    </citation>
    <scope>NUCLEOTIDE SEQUENCE [LARGE SCALE GENOMIC DNA]</scope>
    <source>
        <strain evidence="6">214</strain>
    </source>
</reference>
<keyword evidence="7" id="KW-1185">Reference proteome</keyword>
<dbReference type="GO" id="GO:0030639">
    <property type="term" value="P:polyketide biosynthetic process"/>
    <property type="evidence" value="ECO:0007669"/>
    <property type="project" value="TreeGrafter"/>
</dbReference>
<dbReference type="Gene3D" id="3.40.47.10">
    <property type="match status" value="2"/>
</dbReference>
<feature type="domain" description="Chalcone/stilbene synthase C-terminal" evidence="5">
    <location>
        <begin position="238"/>
        <end position="387"/>
    </location>
</feature>
<evidence type="ECO:0000256" key="3">
    <source>
        <dbReference type="RuleBase" id="RU003633"/>
    </source>
</evidence>
<dbReference type="InterPro" id="IPR016039">
    <property type="entry name" value="Thiolase-like"/>
</dbReference>
<dbReference type="Pfam" id="PF00195">
    <property type="entry name" value="Chal_sti_synt_N"/>
    <property type="match status" value="1"/>
</dbReference>
<organism evidence="6 7">
    <name type="scientific">Rubroshorea leprosula</name>
    <dbReference type="NCBI Taxonomy" id="152421"/>
    <lineage>
        <taxon>Eukaryota</taxon>
        <taxon>Viridiplantae</taxon>
        <taxon>Streptophyta</taxon>
        <taxon>Embryophyta</taxon>
        <taxon>Tracheophyta</taxon>
        <taxon>Spermatophyta</taxon>
        <taxon>Magnoliopsida</taxon>
        <taxon>eudicotyledons</taxon>
        <taxon>Gunneridae</taxon>
        <taxon>Pentapetalae</taxon>
        <taxon>rosids</taxon>
        <taxon>malvids</taxon>
        <taxon>Malvales</taxon>
        <taxon>Dipterocarpaceae</taxon>
        <taxon>Rubroshorea</taxon>
    </lineage>
</organism>
<sequence>MVTVDEVREAQRAKGPATVLAIGTATPPNCVLQSTYVDSYFRITNSEHMTELKEKFRRERSNIEKRYMHLTEDIFNENPNICSYMEPSLSARQDILRVEVPKLGKEASVKAITEWGQSKSKITHLVLYTSFGRVEMPGADYELINLLGLHPSVKHVMICQVGCHAGGTILRLAKDIAENNKGARVLAVWLEFSDVASFHGPSESCLDNLVGQALFGDGAAAVVIGSDPIPEIEKPLFQLVSASQSILPESNGALTGRMQEAGLIFHLDKNIPKIVSNNIERCLVEAFQPLDIIDWNSIFWILHPGGRAILDQVEVKLGLKPGKLRASRHILAQYGNMWSASVLFVLDEMRKKSAENALKTTGEGLEWGVLVGFGPGMTLETVVLHSVAI</sequence>
<dbReference type="PIRSF" id="PIRSF000451">
    <property type="entry name" value="PKS_III"/>
    <property type="match status" value="1"/>
</dbReference>
<comment type="similarity">
    <text evidence="1 3">Belongs to the thiolase-like superfamily. Chalcone/stilbene synthases family.</text>
</comment>
<feature type="domain" description="Chalcone/stilbene synthase N-terminal" evidence="4">
    <location>
        <begin position="5"/>
        <end position="228"/>
    </location>
</feature>
<keyword evidence="3" id="KW-0012">Acyltransferase</keyword>
<dbReference type="GO" id="GO:0016747">
    <property type="term" value="F:acyltransferase activity, transferring groups other than amino-acyl groups"/>
    <property type="evidence" value="ECO:0007669"/>
    <property type="project" value="InterPro"/>
</dbReference>
<evidence type="ECO:0000313" key="6">
    <source>
        <dbReference type="EMBL" id="GKV48898.1"/>
    </source>
</evidence>
<evidence type="ECO:0000259" key="4">
    <source>
        <dbReference type="Pfam" id="PF00195"/>
    </source>
</evidence>
<dbReference type="EMBL" id="BPVZ01000274">
    <property type="protein sequence ID" value="GKV48898.1"/>
    <property type="molecule type" value="Genomic_DNA"/>
</dbReference>
<dbReference type="GO" id="GO:0005783">
    <property type="term" value="C:endoplasmic reticulum"/>
    <property type="evidence" value="ECO:0007669"/>
    <property type="project" value="UniProtKB-ARBA"/>
</dbReference>
<feature type="active site" description="Acyl-thioester intermediate" evidence="2">
    <location>
        <position position="163"/>
    </location>
</feature>
<name>A0AAV5MH96_9ROSI</name>
<evidence type="ECO:0000259" key="5">
    <source>
        <dbReference type="Pfam" id="PF02797"/>
    </source>
</evidence>
<dbReference type="AlphaFoldDB" id="A0AAV5MH96"/>
<dbReference type="InterPro" id="IPR001099">
    <property type="entry name" value="Chalcone/stilbene_synt_N"/>
</dbReference>
<keyword evidence="3" id="KW-0808">Transferase</keyword>
<proteinExistence type="inferred from homology"/>
<dbReference type="FunFam" id="3.40.47.10:FF:000025">
    <property type="entry name" value="Chalcone synthase 2"/>
    <property type="match status" value="1"/>
</dbReference>
<dbReference type="PANTHER" id="PTHR11877:SF80">
    <property type="entry name" value="CHALCONE SYNTHASE 1"/>
    <property type="match status" value="1"/>
</dbReference>
<evidence type="ECO:0000256" key="1">
    <source>
        <dbReference type="ARBA" id="ARBA00005531"/>
    </source>
</evidence>
<dbReference type="InterPro" id="IPR011141">
    <property type="entry name" value="Polyketide_synthase_type-III"/>
</dbReference>
<dbReference type="FunFam" id="3.40.47.10:FF:000014">
    <property type="entry name" value="Chalcone synthase 1"/>
    <property type="match status" value="1"/>
</dbReference>
<evidence type="ECO:0008006" key="8">
    <source>
        <dbReference type="Google" id="ProtNLM"/>
    </source>
</evidence>
<dbReference type="Proteomes" id="UP001054252">
    <property type="component" value="Unassembled WGS sequence"/>
</dbReference>
<dbReference type="InterPro" id="IPR012328">
    <property type="entry name" value="Chalcone/stilbene_synt_C"/>
</dbReference>
<evidence type="ECO:0000256" key="2">
    <source>
        <dbReference type="PIRSR" id="PIRSR000451-1"/>
    </source>
</evidence>
<dbReference type="SUPFAM" id="SSF53901">
    <property type="entry name" value="Thiolase-like"/>
    <property type="match status" value="2"/>
</dbReference>